<dbReference type="AlphaFoldDB" id="A0A7J0GZE3"/>
<protein>
    <submittedName>
        <fullName evidence="1">Uncharacterized protein</fullName>
    </submittedName>
</protein>
<dbReference type="Proteomes" id="UP000585474">
    <property type="component" value="Unassembled WGS sequence"/>
</dbReference>
<dbReference type="EMBL" id="BJWL01000025">
    <property type="protein sequence ID" value="GFZ16210.1"/>
    <property type="molecule type" value="Genomic_DNA"/>
</dbReference>
<reference evidence="1 2" key="1">
    <citation type="submission" date="2019-07" db="EMBL/GenBank/DDBJ databases">
        <title>De Novo Assembly of kiwifruit Actinidia rufa.</title>
        <authorList>
            <person name="Sugita-Konishi S."/>
            <person name="Sato K."/>
            <person name="Mori E."/>
            <person name="Abe Y."/>
            <person name="Kisaki G."/>
            <person name="Hamano K."/>
            <person name="Suezawa K."/>
            <person name="Otani M."/>
            <person name="Fukuda T."/>
            <person name="Manabe T."/>
            <person name="Gomi K."/>
            <person name="Tabuchi M."/>
            <person name="Akimitsu K."/>
            <person name="Kataoka I."/>
        </authorList>
    </citation>
    <scope>NUCLEOTIDE SEQUENCE [LARGE SCALE GENOMIC DNA]</scope>
    <source>
        <strain evidence="2">cv. Fuchu</strain>
    </source>
</reference>
<organism evidence="1 2">
    <name type="scientific">Actinidia rufa</name>
    <dbReference type="NCBI Taxonomy" id="165716"/>
    <lineage>
        <taxon>Eukaryota</taxon>
        <taxon>Viridiplantae</taxon>
        <taxon>Streptophyta</taxon>
        <taxon>Embryophyta</taxon>
        <taxon>Tracheophyta</taxon>
        <taxon>Spermatophyta</taxon>
        <taxon>Magnoliopsida</taxon>
        <taxon>eudicotyledons</taxon>
        <taxon>Gunneridae</taxon>
        <taxon>Pentapetalae</taxon>
        <taxon>asterids</taxon>
        <taxon>Ericales</taxon>
        <taxon>Actinidiaceae</taxon>
        <taxon>Actinidia</taxon>
    </lineage>
</organism>
<proteinExistence type="predicted"/>
<sequence>MRKQEITALLPWEPYHGVARLCQEHQGHDHSGHGHGPVHPNRPLMNRGLEKHEQGGRMFGNFESRDYHMKMELPSFNGKLQIEGYLDWVVEVERFFEYMEILDEKQVKMVAYKLKGESFNMVGQPTARLFPSKENPDTYVVKDEETDGRANPTTRLPARVVQAISRV</sequence>
<keyword evidence="2" id="KW-1185">Reference proteome</keyword>
<name>A0A7J0GZE3_9ERIC</name>
<dbReference type="OrthoDB" id="1934635at2759"/>
<accession>A0A7J0GZE3</accession>
<comment type="caution">
    <text evidence="1">The sequence shown here is derived from an EMBL/GenBank/DDBJ whole genome shotgun (WGS) entry which is preliminary data.</text>
</comment>
<evidence type="ECO:0000313" key="1">
    <source>
        <dbReference type="EMBL" id="GFZ16210.1"/>
    </source>
</evidence>
<gene>
    <name evidence="1" type="ORF">Acr_25g0006190</name>
</gene>
<evidence type="ECO:0000313" key="2">
    <source>
        <dbReference type="Proteomes" id="UP000585474"/>
    </source>
</evidence>